<feature type="compositionally biased region" description="Basic residues" evidence="1">
    <location>
        <begin position="53"/>
        <end position="64"/>
    </location>
</feature>
<protein>
    <submittedName>
        <fullName evidence="3">Uncharacterized protein</fullName>
    </submittedName>
</protein>
<feature type="region of interest" description="Disordered" evidence="1">
    <location>
        <begin position="34"/>
        <end position="170"/>
    </location>
</feature>
<feature type="transmembrane region" description="Helical" evidence="2">
    <location>
        <begin position="323"/>
        <end position="347"/>
    </location>
</feature>
<keyword evidence="4" id="KW-1185">Reference proteome</keyword>
<keyword evidence="2" id="KW-1133">Transmembrane helix</keyword>
<feature type="compositionally biased region" description="Pro residues" evidence="1">
    <location>
        <begin position="78"/>
        <end position="92"/>
    </location>
</feature>
<feature type="region of interest" description="Disordered" evidence="1">
    <location>
        <begin position="204"/>
        <end position="240"/>
    </location>
</feature>
<dbReference type="AlphaFoldDB" id="M2R010"/>
<organism evidence="3 4">
    <name type="scientific">Ceriporiopsis subvermispora (strain B)</name>
    <name type="common">White-rot fungus</name>
    <name type="synonym">Gelatoporia subvermispora</name>
    <dbReference type="NCBI Taxonomy" id="914234"/>
    <lineage>
        <taxon>Eukaryota</taxon>
        <taxon>Fungi</taxon>
        <taxon>Dikarya</taxon>
        <taxon>Basidiomycota</taxon>
        <taxon>Agaricomycotina</taxon>
        <taxon>Agaricomycetes</taxon>
        <taxon>Polyporales</taxon>
        <taxon>Gelatoporiaceae</taxon>
        <taxon>Gelatoporia</taxon>
    </lineage>
</organism>
<feature type="region of interest" description="Disordered" evidence="1">
    <location>
        <begin position="268"/>
        <end position="294"/>
    </location>
</feature>
<dbReference type="STRING" id="914234.M2R010"/>
<feature type="region of interest" description="Disordered" evidence="1">
    <location>
        <begin position="476"/>
        <end position="510"/>
    </location>
</feature>
<evidence type="ECO:0000313" key="4">
    <source>
        <dbReference type="Proteomes" id="UP000016930"/>
    </source>
</evidence>
<keyword evidence="2" id="KW-0472">Membrane</keyword>
<dbReference type="GO" id="GO:0034599">
    <property type="term" value="P:cellular response to oxidative stress"/>
    <property type="evidence" value="ECO:0007669"/>
    <property type="project" value="InterPro"/>
</dbReference>
<dbReference type="GO" id="GO:0005789">
    <property type="term" value="C:endoplasmic reticulum membrane"/>
    <property type="evidence" value="ECO:0007669"/>
    <property type="project" value="InterPro"/>
</dbReference>
<feature type="compositionally biased region" description="Polar residues" evidence="1">
    <location>
        <begin position="145"/>
        <end position="154"/>
    </location>
</feature>
<feature type="compositionally biased region" description="Basic residues" evidence="1">
    <location>
        <begin position="274"/>
        <end position="294"/>
    </location>
</feature>
<dbReference type="GO" id="GO:0006487">
    <property type="term" value="P:protein N-linked glycosylation"/>
    <property type="evidence" value="ECO:0007669"/>
    <property type="project" value="TreeGrafter"/>
</dbReference>
<feature type="compositionally biased region" description="Acidic residues" evidence="1">
    <location>
        <begin position="213"/>
        <end position="224"/>
    </location>
</feature>
<dbReference type="HOGENOM" id="CLU_474859_0_0_1"/>
<dbReference type="Pfam" id="PF12326">
    <property type="entry name" value="EOS1"/>
    <property type="match status" value="1"/>
</dbReference>
<accession>M2R010</accession>
<dbReference type="OrthoDB" id="2139606at2759"/>
<evidence type="ECO:0000313" key="3">
    <source>
        <dbReference type="EMBL" id="EMD31587.1"/>
    </source>
</evidence>
<dbReference type="Proteomes" id="UP000016930">
    <property type="component" value="Unassembled WGS sequence"/>
</dbReference>
<dbReference type="PANTHER" id="PTHR28147:SF1">
    <property type="entry name" value="N-GLYCOSYLATION PROTEIN EOS1"/>
    <property type="match status" value="1"/>
</dbReference>
<name>M2R010_CERS8</name>
<evidence type="ECO:0000256" key="1">
    <source>
        <dbReference type="SAM" id="MobiDB-lite"/>
    </source>
</evidence>
<evidence type="ECO:0000256" key="2">
    <source>
        <dbReference type="SAM" id="Phobius"/>
    </source>
</evidence>
<dbReference type="InterPro" id="IPR021100">
    <property type="entry name" value="N-glycosylation_EOS1"/>
</dbReference>
<keyword evidence="2" id="KW-0812">Transmembrane</keyword>
<reference evidence="3 4" key="1">
    <citation type="journal article" date="2012" name="Proc. Natl. Acad. Sci. U.S.A.">
        <title>Comparative genomics of Ceriporiopsis subvermispora and Phanerochaete chrysosporium provide insight into selective ligninolysis.</title>
        <authorList>
            <person name="Fernandez-Fueyo E."/>
            <person name="Ruiz-Duenas F.J."/>
            <person name="Ferreira P."/>
            <person name="Floudas D."/>
            <person name="Hibbett D.S."/>
            <person name="Canessa P."/>
            <person name="Larrondo L.F."/>
            <person name="James T.Y."/>
            <person name="Seelenfreund D."/>
            <person name="Lobos S."/>
            <person name="Polanco R."/>
            <person name="Tello M."/>
            <person name="Honda Y."/>
            <person name="Watanabe T."/>
            <person name="Watanabe T."/>
            <person name="Ryu J.S."/>
            <person name="Kubicek C.P."/>
            <person name="Schmoll M."/>
            <person name="Gaskell J."/>
            <person name="Hammel K.E."/>
            <person name="St John F.J."/>
            <person name="Vanden Wymelenberg A."/>
            <person name="Sabat G."/>
            <person name="Splinter BonDurant S."/>
            <person name="Syed K."/>
            <person name="Yadav J.S."/>
            <person name="Doddapaneni H."/>
            <person name="Subramanian V."/>
            <person name="Lavin J.L."/>
            <person name="Oguiza J.A."/>
            <person name="Perez G."/>
            <person name="Pisabarro A.G."/>
            <person name="Ramirez L."/>
            <person name="Santoyo F."/>
            <person name="Master E."/>
            <person name="Coutinho P.M."/>
            <person name="Henrissat B."/>
            <person name="Lombard V."/>
            <person name="Magnuson J.K."/>
            <person name="Kuees U."/>
            <person name="Hori C."/>
            <person name="Igarashi K."/>
            <person name="Samejima M."/>
            <person name="Held B.W."/>
            <person name="Barry K.W."/>
            <person name="LaButti K.M."/>
            <person name="Lapidus A."/>
            <person name="Lindquist E.A."/>
            <person name="Lucas S.M."/>
            <person name="Riley R."/>
            <person name="Salamov A.A."/>
            <person name="Hoffmeister D."/>
            <person name="Schwenk D."/>
            <person name="Hadar Y."/>
            <person name="Yarden O."/>
            <person name="de Vries R.P."/>
            <person name="Wiebenga A."/>
            <person name="Stenlid J."/>
            <person name="Eastwood D."/>
            <person name="Grigoriev I.V."/>
            <person name="Berka R.M."/>
            <person name="Blanchette R.A."/>
            <person name="Kersten P."/>
            <person name="Martinez A.T."/>
            <person name="Vicuna R."/>
            <person name="Cullen D."/>
        </authorList>
    </citation>
    <scope>NUCLEOTIDE SEQUENCE [LARGE SCALE GENOMIC DNA]</scope>
    <source>
        <strain evidence="3 4">B</strain>
    </source>
</reference>
<dbReference type="EMBL" id="KB445817">
    <property type="protein sequence ID" value="EMD31587.1"/>
    <property type="molecule type" value="Genomic_DNA"/>
</dbReference>
<gene>
    <name evidence="3" type="ORF">CERSUDRAFT_100258</name>
</gene>
<sequence>MQTQPLLPVLLFAPSGCAPPFAIPLPPDAFPFTLPFAAPPPYSSPPTSERPRRTGSSRPRARRSARTDPVTPTMETPPNSPPPYSLEPPPLPHASFSNPQLAYPSEPAFQSRRALSSPHLPPLSPLSPSVPSSSTAHLRPRRATLYTTSPSYATSSGASSDSDADDDGDNSAIYTAPFNLAARLLGGPRTRKLKRRRCRIDTLTGEGTASETVEGEDTLDEDTDVLSGQETPKAPQRSALSDQFASSASTYNLEFVFELALTIPFTQPAPATRSSHHKHKHPHSHSHSHHRRRCPSPLSSFSSFLPASLPLLRLVALSRWLAILPAVAGVLWCAWHLSCLLVCGTHIAHGGASEVCKALGEAGLCAASAERGGEGGVVGWAMEWMIAGLWAVLTAHQSLALTTGLLRRWRVYYTPLPTLIRVLALQAICWPATHLTLTLMNAPARPAACWAIVGTTTCVSRAVQMWVTSNIVVVAPSSSTSPSCSPTSSSPTSCLNAPAPKADADAPPAQTSRTARAATALLALLAGPEPDLRMGRRSRRKWDWAAVGRACALPACVLYVLWAWAGAWRREMGC</sequence>
<dbReference type="PANTHER" id="PTHR28147">
    <property type="entry name" value="N-GLYCOSYLATION PROTEIN EOS1"/>
    <property type="match status" value="1"/>
</dbReference>
<proteinExistence type="predicted"/>
<feature type="transmembrane region" description="Helical" evidence="2">
    <location>
        <begin position="542"/>
        <end position="565"/>
    </location>
</feature>